<keyword evidence="2" id="KW-1133">Transmembrane helix</keyword>
<gene>
    <name evidence="4" type="ORF">K505DRAFT_144722</name>
</gene>
<dbReference type="AlphaFoldDB" id="A0A6A6XMG9"/>
<dbReference type="SUPFAM" id="SSF69848">
    <property type="entry name" value="LCCL domain"/>
    <property type="match status" value="1"/>
</dbReference>
<feature type="domain" description="LCCL" evidence="3">
    <location>
        <begin position="192"/>
        <end position="244"/>
    </location>
</feature>
<dbReference type="Gene3D" id="2.170.130.20">
    <property type="entry name" value="LCCL-like domain"/>
    <property type="match status" value="1"/>
</dbReference>
<feature type="transmembrane region" description="Helical" evidence="2">
    <location>
        <begin position="362"/>
        <end position="379"/>
    </location>
</feature>
<name>A0A6A6XMG9_9PLEO</name>
<dbReference type="EMBL" id="MU001809">
    <property type="protein sequence ID" value="KAF2797323.1"/>
    <property type="molecule type" value="Genomic_DNA"/>
</dbReference>
<dbReference type="OrthoDB" id="441660at2759"/>
<dbReference type="PANTHER" id="PTHR31331">
    <property type="entry name" value="LCCL DOMAIN PROTEIN (AFU_ORTHOLOGUE AFUA_5G08630)"/>
    <property type="match status" value="1"/>
</dbReference>
<protein>
    <submittedName>
        <fullName evidence="4">LCCL domain-containing protein</fullName>
    </submittedName>
</protein>
<evidence type="ECO:0000259" key="3">
    <source>
        <dbReference type="PROSITE" id="PS50820"/>
    </source>
</evidence>
<accession>A0A6A6XMG9</accession>
<feature type="compositionally biased region" description="Basic and acidic residues" evidence="1">
    <location>
        <begin position="1"/>
        <end position="13"/>
    </location>
</feature>
<dbReference type="Proteomes" id="UP000799757">
    <property type="component" value="Unassembled WGS sequence"/>
</dbReference>
<dbReference type="Pfam" id="PF03815">
    <property type="entry name" value="LCCL"/>
    <property type="match status" value="1"/>
</dbReference>
<feature type="transmembrane region" description="Helical" evidence="2">
    <location>
        <begin position="99"/>
        <end position="119"/>
    </location>
</feature>
<feature type="transmembrane region" description="Helical" evidence="2">
    <location>
        <begin position="400"/>
        <end position="422"/>
    </location>
</feature>
<proteinExistence type="predicted"/>
<dbReference type="PANTHER" id="PTHR31331:SF8">
    <property type="entry name" value="LCCL DOMAIN PROTEIN (AFU_ORTHOLOGUE AFUA_5G02970)"/>
    <property type="match status" value="1"/>
</dbReference>
<dbReference type="PROSITE" id="PS50820">
    <property type="entry name" value="LCCL"/>
    <property type="match status" value="1"/>
</dbReference>
<feature type="transmembrane region" description="Helical" evidence="2">
    <location>
        <begin position="428"/>
        <end position="453"/>
    </location>
</feature>
<keyword evidence="2" id="KW-0472">Membrane</keyword>
<dbReference type="SMART" id="SM00603">
    <property type="entry name" value="LCCL"/>
    <property type="match status" value="1"/>
</dbReference>
<organism evidence="4 5">
    <name type="scientific">Melanomma pulvis-pyrius CBS 109.77</name>
    <dbReference type="NCBI Taxonomy" id="1314802"/>
    <lineage>
        <taxon>Eukaryota</taxon>
        <taxon>Fungi</taxon>
        <taxon>Dikarya</taxon>
        <taxon>Ascomycota</taxon>
        <taxon>Pezizomycotina</taxon>
        <taxon>Dothideomycetes</taxon>
        <taxon>Pleosporomycetidae</taxon>
        <taxon>Pleosporales</taxon>
        <taxon>Melanommataceae</taxon>
        <taxon>Melanomma</taxon>
    </lineage>
</organism>
<evidence type="ECO:0000313" key="5">
    <source>
        <dbReference type="Proteomes" id="UP000799757"/>
    </source>
</evidence>
<feature type="transmembrane region" description="Helical" evidence="2">
    <location>
        <begin position="333"/>
        <end position="350"/>
    </location>
</feature>
<keyword evidence="2" id="KW-0812">Transmembrane</keyword>
<dbReference type="InterPro" id="IPR051957">
    <property type="entry name" value="CRISP-LCCL_domain"/>
</dbReference>
<reference evidence="4" key="1">
    <citation type="journal article" date="2020" name="Stud. Mycol.">
        <title>101 Dothideomycetes genomes: a test case for predicting lifestyles and emergence of pathogens.</title>
        <authorList>
            <person name="Haridas S."/>
            <person name="Albert R."/>
            <person name="Binder M."/>
            <person name="Bloem J."/>
            <person name="Labutti K."/>
            <person name="Salamov A."/>
            <person name="Andreopoulos B."/>
            <person name="Baker S."/>
            <person name="Barry K."/>
            <person name="Bills G."/>
            <person name="Bluhm B."/>
            <person name="Cannon C."/>
            <person name="Castanera R."/>
            <person name="Culley D."/>
            <person name="Daum C."/>
            <person name="Ezra D."/>
            <person name="Gonzalez J."/>
            <person name="Henrissat B."/>
            <person name="Kuo A."/>
            <person name="Liang C."/>
            <person name="Lipzen A."/>
            <person name="Lutzoni F."/>
            <person name="Magnuson J."/>
            <person name="Mondo S."/>
            <person name="Nolan M."/>
            <person name="Ohm R."/>
            <person name="Pangilinan J."/>
            <person name="Park H.-J."/>
            <person name="Ramirez L."/>
            <person name="Alfaro M."/>
            <person name="Sun H."/>
            <person name="Tritt A."/>
            <person name="Yoshinaga Y."/>
            <person name="Zwiers L.-H."/>
            <person name="Turgeon B."/>
            <person name="Goodwin S."/>
            <person name="Spatafora J."/>
            <person name="Crous P."/>
            <person name="Grigoriev I."/>
        </authorList>
    </citation>
    <scope>NUCLEOTIDE SEQUENCE</scope>
    <source>
        <strain evidence="4">CBS 109.77</strain>
    </source>
</reference>
<sequence>MLTNDQHTDRDASYNDTTAGTEAETGADEEAQLLPVEEFDFEDSGAASSPYIAQRRSCWRHLRGPQPPRPQAISPFFPSIQHAPIDFLERYFPAQAHKVILLAIILLIWAIAFLGLLGAQLPLQDSRGRDVINLDCVDTLWRPRNDCGIDGIDCRPFGNSSFAFRCPAKCASVQLLNPHAVGPLDVNYRPFVIGDEVYRGDSFICGSALHAGIVNDVKGGCGRLSRLGDHEDFLSSKKHGIESIPFDSYFPLSFSVESSSSDFKCSTDPRRALLVVSLLFTSIISLLFTSPWQFFPIFILIFVHVSFASDPPSASYHNITVIPDHISMFAKRLLPALFCATVLYFSVIKRTLSSLTAQVEKTIFWLGGFWFGALANYTFDWIPLSRLTAHDLKQQPGAKAALAVILIILVCIVVQQIVYFWLEGRLLQYLALYGLFVFGILALLAIPGVSLRIHHYIIALLLLPGTSMQTRPSLLYQGILLGLFINGIARWDFDSVLQTTDALRADGAFDSKIPTILEPLISFSGASFAATFSWSTPPTGVDGISVLVNDVERDRAFFADEEGEVVKEFTWTRPLGLELNEYLRFAFVRDGRTLDYTKAGTLFANGTWAMTGA</sequence>
<evidence type="ECO:0000256" key="1">
    <source>
        <dbReference type="SAM" id="MobiDB-lite"/>
    </source>
</evidence>
<dbReference type="InterPro" id="IPR036609">
    <property type="entry name" value="LCCL_sf"/>
</dbReference>
<dbReference type="InterPro" id="IPR004043">
    <property type="entry name" value="LCCL"/>
</dbReference>
<feature type="region of interest" description="Disordered" evidence="1">
    <location>
        <begin position="1"/>
        <end position="34"/>
    </location>
</feature>
<feature type="compositionally biased region" description="Acidic residues" evidence="1">
    <location>
        <begin position="25"/>
        <end position="34"/>
    </location>
</feature>
<keyword evidence="5" id="KW-1185">Reference proteome</keyword>
<feature type="transmembrane region" description="Helical" evidence="2">
    <location>
        <begin position="272"/>
        <end position="288"/>
    </location>
</feature>
<evidence type="ECO:0000256" key="2">
    <source>
        <dbReference type="SAM" id="Phobius"/>
    </source>
</evidence>
<evidence type="ECO:0000313" key="4">
    <source>
        <dbReference type="EMBL" id="KAF2797323.1"/>
    </source>
</evidence>